<sequence>MKTVDKMEVLNSQSAEFIEKAEPGKFHKLIPDTFIIKGEKINGSHNQGYAIRHINRQDIILIDVVEKSTKDAVKKLVTDGYRIKGILITCDEIMKSAYADLKTISEDAGGAAIFAHPRKNFKDDYRTKDITARENVLKDFGLKVFDLPGNGGASVILYSEINDGMLFTGDDAEGSPYDSDLNTFKRPEMKKKNDDFGLAESWSAFREPFSYLFPRKGKPGFNLEEGQQTDIINALSRNN</sequence>
<dbReference type="RefSeq" id="WP_093407091.1">
    <property type="nucleotide sequence ID" value="NZ_FOVL01000005.1"/>
</dbReference>
<proteinExistence type="predicted"/>
<dbReference type="AlphaFoldDB" id="A0A1I4Z8C3"/>
<dbReference type="STRING" id="287099.SAMN05660413_01185"/>
<dbReference type="Proteomes" id="UP000199153">
    <property type="component" value="Unassembled WGS sequence"/>
</dbReference>
<evidence type="ECO:0000313" key="1">
    <source>
        <dbReference type="EMBL" id="SFN46447.1"/>
    </source>
</evidence>
<dbReference type="OrthoDB" id="1449933at2"/>
<dbReference type="EMBL" id="FOVL01000005">
    <property type="protein sequence ID" value="SFN46447.1"/>
    <property type="molecule type" value="Genomic_DNA"/>
</dbReference>
<accession>A0A1I4Z8C3</accession>
<evidence type="ECO:0000313" key="2">
    <source>
        <dbReference type="Proteomes" id="UP000199153"/>
    </source>
</evidence>
<gene>
    <name evidence="1" type="ORF">SAMN05660413_01185</name>
</gene>
<keyword evidence="2" id="KW-1185">Reference proteome</keyword>
<reference evidence="1 2" key="1">
    <citation type="submission" date="2016-10" db="EMBL/GenBank/DDBJ databases">
        <authorList>
            <person name="de Groot N.N."/>
        </authorList>
    </citation>
    <scope>NUCLEOTIDE SEQUENCE [LARGE SCALE GENOMIC DNA]</scope>
    <source>
        <strain evidence="1 2">DSM 17794</strain>
    </source>
</reference>
<protein>
    <submittedName>
        <fullName evidence="1">Uncharacterized protein</fullName>
    </submittedName>
</protein>
<organism evidence="1 2">
    <name type="scientific">Salegentibacter flavus</name>
    <dbReference type="NCBI Taxonomy" id="287099"/>
    <lineage>
        <taxon>Bacteria</taxon>
        <taxon>Pseudomonadati</taxon>
        <taxon>Bacteroidota</taxon>
        <taxon>Flavobacteriia</taxon>
        <taxon>Flavobacteriales</taxon>
        <taxon>Flavobacteriaceae</taxon>
        <taxon>Salegentibacter</taxon>
    </lineage>
</organism>
<name>A0A1I4Z8C3_9FLAO</name>